<dbReference type="GO" id="GO:0051537">
    <property type="term" value="F:2 iron, 2 sulfur cluster binding"/>
    <property type="evidence" value="ECO:0007669"/>
    <property type="project" value="UniProtKB-KW"/>
</dbReference>
<dbReference type="FunFam" id="2.102.10.10:FF:000001">
    <property type="entry name" value="Cytochrome b-c1 complex subunit Rieske, mitochondrial"/>
    <property type="match status" value="1"/>
</dbReference>
<dbReference type="InterPro" id="IPR004192">
    <property type="entry name" value="Rieske_TM"/>
</dbReference>
<proteinExistence type="inferred from homology"/>
<keyword evidence="5" id="KW-0479">Metal-binding</keyword>
<comment type="similarity">
    <text evidence="2">Belongs to the Rieske iron-sulfur protein family.</text>
</comment>
<dbReference type="InterPro" id="IPR037008">
    <property type="entry name" value="bc1_Rieske_TM_sf"/>
</dbReference>
<dbReference type="STRING" id="7168.A0A182NUQ9"/>
<dbReference type="InterPro" id="IPR036922">
    <property type="entry name" value="Rieske_2Fe-2S_sf"/>
</dbReference>
<dbReference type="SUPFAM" id="SSF50022">
    <property type="entry name" value="ISP domain"/>
    <property type="match status" value="1"/>
</dbReference>
<feature type="domain" description="Rieske" evidence="12">
    <location>
        <begin position="222"/>
        <end position="317"/>
    </location>
</feature>
<name>A0A182NUQ9_9DIPT</name>
<evidence type="ECO:0000256" key="2">
    <source>
        <dbReference type="ARBA" id="ARBA00010651"/>
    </source>
</evidence>
<organism evidence="13 14">
    <name type="scientific">Anopheles dirus</name>
    <dbReference type="NCBI Taxonomy" id="7168"/>
    <lineage>
        <taxon>Eukaryota</taxon>
        <taxon>Metazoa</taxon>
        <taxon>Ecdysozoa</taxon>
        <taxon>Arthropoda</taxon>
        <taxon>Hexapoda</taxon>
        <taxon>Insecta</taxon>
        <taxon>Pterygota</taxon>
        <taxon>Neoptera</taxon>
        <taxon>Endopterygota</taxon>
        <taxon>Diptera</taxon>
        <taxon>Nematocera</taxon>
        <taxon>Culicoidea</taxon>
        <taxon>Culicidae</taxon>
        <taxon>Anophelinae</taxon>
        <taxon>Anopheles</taxon>
    </lineage>
</organism>
<keyword evidence="3" id="KW-0812">Transmembrane</keyword>
<dbReference type="GO" id="GO:0005739">
    <property type="term" value="C:mitochondrion"/>
    <property type="evidence" value="ECO:0007669"/>
    <property type="project" value="UniProtKB-ARBA"/>
</dbReference>
<dbReference type="PANTHER" id="PTHR10134">
    <property type="entry name" value="CYTOCHROME B-C1 COMPLEX SUBUNIT RIESKE, MITOCHONDRIAL"/>
    <property type="match status" value="1"/>
</dbReference>
<reference evidence="14" key="1">
    <citation type="submission" date="2013-03" db="EMBL/GenBank/DDBJ databases">
        <title>The Genome Sequence of Anopheles dirus WRAIR2.</title>
        <authorList>
            <consortium name="The Broad Institute Genomics Platform"/>
            <person name="Neafsey D.E."/>
            <person name="Walton C."/>
            <person name="Walker B."/>
            <person name="Young S.K."/>
            <person name="Zeng Q."/>
            <person name="Gargeya S."/>
            <person name="Fitzgerald M."/>
            <person name="Haas B."/>
            <person name="Abouelleil A."/>
            <person name="Allen A.W."/>
            <person name="Alvarado L."/>
            <person name="Arachchi H.M."/>
            <person name="Berlin A.M."/>
            <person name="Chapman S.B."/>
            <person name="Gainer-Dewar J."/>
            <person name="Goldberg J."/>
            <person name="Griggs A."/>
            <person name="Gujja S."/>
            <person name="Hansen M."/>
            <person name="Howarth C."/>
            <person name="Imamovic A."/>
            <person name="Ireland A."/>
            <person name="Larimer J."/>
            <person name="McCowan C."/>
            <person name="Murphy C."/>
            <person name="Pearson M."/>
            <person name="Poon T.W."/>
            <person name="Priest M."/>
            <person name="Roberts A."/>
            <person name="Saif S."/>
            <person name="Shea T."/>
            <person name="Sisk P."/>
            <person name="Sykes S."/>
            <person name="Wortman J."/>
            <person name="Nusbaum C."/>
            <person name="Birren B."/>
        </authorList>
    </citation>
    <scope>NUCLEOTIDE SEQUENCE [LARGE SCALE GENOMIC DNA]</scope>
    <source>
        <strain evidence="14">WRAIR2</strain>
    </source>
</reference>
<dbReference type="Gene3D" id="2.102.10.10">
    <property type="entry name" value="Rieske [2Fe-2S] iron-sulphur domain"/>
    <property type="match status" value="1"/>
</dbReference>
<keyword evidence="4" id="KW-0001">2Fe-2S</keyword>
<comment type="subcellular location">
    <subcellularLocation>
        <location evidence="1">Membrane</location>
        <topology evidence="1">Single-pass membrane protein</topology>
    </subcellularLocation>
</comment>
<dbReference type="CDD" id="cd03470">
    <property type="entry name" value="Rieske_cytochrome_bc1"/>
    <property type="match status" value="1"/>
</dbReference>
<dbReference type="InterPro" id="IPR017941">
    <property type="entry name" value="Rieske_2Fe-2S"/>
</dbReference>
<dbReference type="EnsemblMetazoa" id="ADIR011409-RA">
    <property type="protein sequence ID" value="ADIR011409-PA"/>
    <property type="gene ID" value="ADIR011409"/>
</dbReference>
<dbReference type="GO" id="GO:0046872">
    <property type="term" value="F:metal ion binding"/>
    <property type="evidence" value="ECO:0007669"/>
    <property type="project" value="UniProtKB-KW"/>
</dbReference>
<dbReference type="GO" id="GO:0016020">
    <property type="term" value="C:membrane"/>
    <property type="evidence" value="ECO:0007669"/>
    <property type="project" value="UniProtKB-SubCell"/>
</dbReference>
<evidence type="ECO:0000256" key="4">
    <source>
        <dbReference type="ARBA" id="ARBA00022714"/>
    </source>
</evidence>
<dbReference type="NCBIfam" id="TIGR01416">
    <property type="entry name" value="Rieske_proteo"/>
    <property type="match status" value="1"/>
</dbReference>
<dbReference type="VEuPathDB" id="VectorBase:ADIR011409"/>
<keyword evidence="8" id="KW-0411">Iron-sulfur</keyword>
<dbReference type="Pfam" id="PF00355">
    <property type="entry name" value="Rieske"/>
    <property type="match status" value="1"/>
</dbReference>
<comment type="cofactor">
    <cofactor evidence="11">
        <name>[2Fe-2S] cluster</name>
        <dbReference type="ChEBI" id="CHEBI:190135"/>
    </cofactor>
</comment>
<keyword evidence="10" id="KW-1015">Disulfide bond</keyword>
<reference evidence="13" key="2">
    <citation type="submission" date="2020-05" db="UniProtKB">
        <authorList>
            <consortium name="EnsemblMetazoa"/>
        </authorList>
    </citation>
    <scope>IDENTIFICATION</scope>
    <source>
        <strain evidence="13">WRAIR2</strain>
    </source>
</reference>
<accession>A0A182NUQ9</accession>
<dbReference type="PROSITE" id="PS51296">
    <property type="entry name" value="RIESKE"/>
    <property type="match status" value="1"/>
</dbReference>
<keyword evidence="9" id="KW-0472">Membrane</keyword>
<dbReference type="SUPFAM" id="SSF81502">
    <property type="entry name" value="ISP transmembrane anchor"/>
    <property type="match status" value="1"/>
</dbReference>
<dbReference type="Gene3D" id="1.20.5.270">
    <property type="entry name" value="Ubiquinol cytochrome reductase, transmembrane domain"/>
    <property type="match status" value="1"/>
</dbReference>
<dbReference type="Pfam" id="PF02921">
    <property type="entry name" value="UCR_TM"/>
    <property type="match status" value="1"/>
</dbReference>
<evidence type="ECO:0000256" key="11">
    <source>
        <dbReference type="ARBA" id="ARBA00034078"/>
    </source>
</evidence>
<evidence type="ECO:0000256" key="5">
    <source>
        <dbReference type="ARBA" id="ARBA00022723"/>
    </source>
</evidence>
<dbReference type="Proteomes" id="UP000075884">
    <property type="component" value="Unassembled WGS sequence"/>
</dbReference>
<evidence type="ECO:0000256" key="6">
    <source>
        <dbReference type="ARBA" id="ARBA00022989"/>
    </source>
</evidence>
<evidence type="ECO:0000256" key="10">
    <source>
        <dbReference type="ARBA" id="ARBA00023157"/>
    </source>
</evidence>
<sequence length="319" mass="34505">TVRFDRCYVCCFCSCSYCDQRKSSVRVFRSARKIRFFCYPVLPPLKIRAPTMLTNLAKLSAVRGVSQTVTNGLKPAVVGAAKADSKSATAAGQIPIVSATTAAGLPSNNVRVVSGVTGATQIRCAHTDIRVPDFSDYRREQVKRPNAKNDSSDDRAAFTYLLVGGAAVSTAYVAKSLVSTFVSSMSASADVLAMSKIEIKLADIPEGKSMTFKWRGKPLFIRHRTAQEIDAEQSVAVATLRDPQNDAERVQKPEWLVVIGVCTHLGCVPIANAGDFGGYYCPCHGSHYDASGRIRKGPAPLNLEVPYYEFPEDGLLIVG</sequence>
<evidence type="ECO:0000256" key="3">
    <source>
        <dbReference type="ARBA" id="ARBA00022692"/>
    </source>
</evidence>
<keyword evidence="6" id="KW-1133">Transmembrane helix</keyword>
<evidence type="ECO:0000313" key="13">
    <source>
        <dbReference type="EnsemblMetazoa" id="ADIR011409-PA"/>
    </source>
</evidence>
<evidence type="ECO:0000256" key="8">
    <source>
        <dbReference type="ARBA" id="ARBA00023014"/>
    </source>
</evidence>
<dbReference type="GO" id="GO:0008121">
    <property type="term" value="F:quinol-cytochrome-c reductase activity"/>
    <property type="evidence" value="ECO:0007669"/>
    <property type="project" value="InterPro"/>
</dbReference>
<dbReference type="FunFam" id="1.20.5.270:FF:000001">
    <property type="entry name" value="Cytochrome b-c1 complex subunit Rieske, mitochondrial"/>
    <property type="match status" value="1"/>
</dbReference>
<keyword evidence="7" id="KW-0408">Iron</keyword>
<keyword evidence="14" id="KW-1185">Reference proteome</keyword>
<protein>
    <recommendedName>
        <fullName evidence="12">Rieske domain-containing protein</fullName>
    </recommendedName>
</protein>
<dbReference type="InterPro" id="IPR014349">
    <property type="entry name" value="Rieske_Fe-S_prot"/>
</dbReference>
<evidence type="ECO:0000313" key="14">
    <source>
        <dbReference type="Proteomes" id="UP000075884"/>
    </source>
</evidence>
<dbReference type="InterPro" id="IPR006317">
    <property type="entry name" value="Ubiquinol_cyt_c_Rdtase_Fe-S-su"/>
</dbReference>
<evidence type="ECO:0000256" key="7">
    <source>
        <dbReference type="ARBA" id="ARBA00023004"/>
    </source>
</evidence>
<dbReference type="AlphaFoldDB" id="A0A182NUQ9"/>
<dbReference type="PRINTS" id="PR00162">
    <property type="entry name" value="RIESKE"/>
</dbReference>
<evidence type="ECO:0000256" key="1">
    <source>
        <dbReference type="ARBA" id="ARBA00004167"/>
    </source>
</evidence>
<evidence type="ECO:0000256" key="9">
    <source>
        <dbReference type="ARBA" id="ARBA00023136"/>
    </source>
</evidence>
<dbReference type="InterPro" id="IPR005805">
    <property type="entry name" value="Rieske_Fe-S_prot_C"/>
</dbReference>
<evidence type="ECO:0000259" key="12">
    <source>
        <dbReference type="PROSITE" id="PS51296"/>
    </source>
</evidence>